<dbReference type="GO" id="GO:0030488">
    <property type="term" value="P:tRNA methylation"/>
    <property type="evidence" value="ECO:0007669"/>
    <property type="project" value="TreeGrafter"/>
</dbReference>
<dbReference type="Gene3D" id="3.40.50.300">
    <property type="entry name" value="P-loop containing nucleotide triphosphate hydrolases"/>
    <property type="match status" value="1"/>
</dbReference>
<protein>
    <recommendedName>
        <fullName evidence="1">G domain-containing protein</fullName>
    </recommendedName>
</protein>
<reference evidence="2" key="1">
    <citation type="submission" date="2020-01" db="EMBL/GenBank/DDBJ databases">
        <authorList>
            <person name="Meier V. D."/>
            <person name="Meier V D."/>
        </authorList>
    </citation>
    <scope>NUCLEOTIDE SEQUENCE</scope>
    <source>
        <strain evidence="2">HLG_WM_MAG_07</strain>
    </source>
</reference>
<dbReference type="EMBL" id="CACVAY010000095">
    <property type="protein sequence ID" value="CAA6819761.1"/>
    <property type="molecule type" value="Genomic_DNA"/>
</dbReference>
<proteinExistence type="predicted"/>
<dbReference type="GO" id="GO:0002098">
    <property type="term" value="P:tRNA wobble uridine modification"/>
    <property type="evidence" value="ECO:0007669"/>
    <property type="project" value="TreeGrafter"/>
</dbReference>
<evidence type="ECO:0000313" key="2">
    <source>
        <dbReference type="EMBL" id="CAA6819761.1"/>
    </source>
</evidence>
<name>A0A6S6T8X9_9GAMM</name>
<evidence type="ECO:0000259" key="1">
    <source>
        <dbReference type="Pfam" id="PF01926"/>
    </source>
</evidence>
<dbReference type="InterPro" id="IPR027417">
    <property type="entry name" value="P-loop_NTPase"/>
</dbReference>
<dbReference type="AlphaFoldDB" id="A0A6S6T8X9"/>
<dbReference type="SUPFAM" id="SSF52540">
    <property type="entry name" value="P-loop containing nucleoside triphosphate hydrolases"/>
    <property type="match status" value="1"/>
</dbReference>
<dbReference type="InterPro" id="IPR006073">
    <property type="entry name" value="GTP-bd"/>
</dbReference>
<gene>
    <name evidence="2" type="ORF">HELGO_WM18941</name>
</gene>
<dbReference type="Pfam" id="PF01926">
    <property type="entry name" value="MMR_HSR1"/>
    <property type="match status" value="1"/>
</dbReference>
<dbReference type="GO" id="GO:0005737">
    <property type="term" value="C:cytoplasm"/>
    <property type="evidence" value="ECO:0007669"/>
    <property type="project" value="TreeGrafter"/>
</dbReference>
<sequence>MSAVKQIDQCVSGLLETSSEYLGQEFSDNFSVEYENKKAESLLQIMLFGSYNAGKSSLINALSGSGVAAIGDIPKTATADRYEWNGCYLLDTPGVNAPIEHEALTSDQVKRSELILFVIRQGDQDVKDVYERMFEMLVDKKHVFIVYNHGLSAEELPVAMSRLNGIMVSYAERYNIELNQVSEIPVIPINIKTAIKARFGGKEALAEYSGITEFEGVFQSWFRQFDSEHHYLDRLQKYIHRLLLKPLLDAIDKKLTDGSDSAMKELQSEREQLVKKYNLLNSRVANHIRGEVINIKPEIVSAMEGSSSQVDLEAALNQLADKVVSSTSGFIREYCDSSDLNLDGLSGIPVNMPESADEPSVLSRSIEGALVSGAKSIDSGTIKEGFLLLRKLKIPGIKGRWSSTLGKWAGKANIAVTLATAAYEIYSASSEQDKLNAEQKKQSIGLHQAVEGVANAISSAVLEVSRNALKSVETDMLSVLDSRIAKLANDSGRHTKNLEIIKKFSYELDSVRI</sequence>
<dbReference type="PANTHER" id="PTHR42714">
    <property type="entry name" value="TRNA MODIFICATION GTPASE GTPBP3"/>
    <property type="match status" value="1"/>
</dbReference>
<accession>A0A6S6T8X9</accession>
<dbReference type="GO" id="GO:0005525">
    <property type="term" value="F:GTP binding"/>
    <property type="evidence" value="ECO:0007669"/>
    <property type="project" value="InterPro"/>
</dbReference>
<organism evidence="2">
    <name type="scientific">uncultured Thiotrichaceae bacterium</name>
    <dbReference type="NCBI Taxonomy" id="298394"/>
    <lineage>
        <taxon>Bacteria</taxon>
        <taxon>Pseudomonadati</taxon>
        <taxon>Pseudomonadota</taxon>
        <taxon>Gammaproteobacteria</taxon>
        <taxon>Thiotrichales</taxon>
        <taxon>Thiotrichaceae</taxon>
        <taxon>environmental samples</taxon>
    </lineage>
</organism>
<dbReference type="PANTHER" id="PTHR42714:SF6">
    <property type="entry name" value="TRANSLATION INITIATION FACTOR IF-2"/>
    <property type="match status" value="1"/>
</dbReference>
<feature type="domain" description="G" evidence="1">
    <location>
        <begin position="44"/>
        <end position="148"/>
    </location>
</feature>